<dbReference type="Proteomes" id="UP000033874">
    <property type="component" value="Unassembled WGS sequence"/>
</dbReference>
<gene>
    <name evidence="2" type="ORF">YP76_15735</name>
</gene>
<evidence type="ECO:0000313" key="3">
    <source>
        <dbReference type="Proteomes" id="UP000033874"/>
    </source>
</evidence>
<name>A0A0M3AMH8_9SPHN</name>
<keyword evidence="1" id="KW-0732">Signal</keyword>
<sequence>MIGKSFTGTPFTRTLASAFLGLVLVAGSAAPALAAPCKDAKGKFIKCPPKPAKPAPKKGPCRDAKGKFIKCK</sequence>
<protein>
    <submittedName>
        <fullName evidence="2">Uncharacterized protein</fullName>
    </submittedName>
</protein>
<comment type="caution">
    <text evidence="2">The sequence shown here is derived from an EMBL/GenBank/DDBJ whole genome shotgun (WGS) entry which is preliminary data.</text>
</comment>
<accession>A0A0M3AMH8</accession>
<dbReference type="EMBL" id="LBIC01000007">
    <property type="protein sequence ID" value="KKW91050.1"/>
    <property type="molecule type" value="Genomic_DNA"/>
</dbReference>
<dbReference type="AlphaFoldDB" id="A0A0M3AMH8"/>
<keyword evidence="3" id="KW-1185">Reference proteome</keyword>
<feature type="chain" id="PRO_5005650447" evidence="1">
    <location>
        <begin position="35"/>
        <end position="72"/>
    </location>
</feature>
<organism evidence="2 3">
    <name type="scientific">Sphingobium chungbukense</name>
    <dbReference type="NCBI Taxonomy" id="56193"/>
    <lineage>
        <taxon>Bacteria</taxon>
        <taxon>Pseudomonadati</taxon>
        <taxon>Pseudomonadota</taxon>
        <taxon>Alphaproteobacteria</taxon>
        <taxon>Sphingomonadales</taxon>
        <taxon>Sphingomonadaceae</taxon>
        <taxon>Sphingobium</taxon>
    </lineage>
</organism>
<dbReference type="PATRIC" id="fig|56193.3.peg.3289"/>
<evidence type="ECO:0000256" key="1">
    <source>
        <dbReference type="SAM" id="SignalP"/>
    </source>
</evidence>
<proteinExistence type="predicted"/>
<reference evidence="2 3" key="1">
    <citation type="submission" date="2015-04" db="EMBL/GenBank/DDBJ databases">
        <title>Genome sequence of aromatic hydrocarbons-degrading Sphingobium chungbukense DJ77.</title>
        <authorList>
            <person name="Kim Y.-C."/>
            <person name="Chae J.-C."/>
        </authorList>
    </citation>
    <scope>NUCLEOTIDE SEQUENCE [LARGE SCALE GENOMIC DNA]</scope>
    <source>
        <strain evidence="2 3">DJ77</strain>
    </source>
</reference>
<feature type="signal peptide" evidence="1">
    <location>
        <begin position="1"/>
        <end position="34"/>
    </location>
</feature>
<dbReference type="RefSeq" id="WP_046764567.1">
    <property type="nucleotide sequence ID" value="NZ_LBIC01000007.1"/>
</dbReference>
<evidence type="ECO:0000313" key="2">
    <source>
        <dbReference type="EMBL" id="KKW91050.1"/>
    </source>
</evidence>
<dbReference type="STRING" id="56193.YP76_15735"/>